<evidence type="ECO:0000256" key="11">
    <source>
        <dbReference type="ARBA" id="ARBA00022989"/>
    </source>
</evidence>
<dbReference type="Gene3D" id="3.30.565.10">
    <property type="entry name" value="Histidine kinase-like ATPase, C-terminal domain"/>
    <property type="match status" value="1"/>
</dbReference>
<dbReference type="InterPro" id="IPR010559">
    <property type="entry name" value="Sig_transdc_His_kin_internal"/>
</dbReference>
<feature type="transmembrane region" description="Helical" evidence="14">
    <location>
        <begin position="21"/>
        <end position="41"/>
    </location>
</feature>
<evidence type="ECO:0000256" key="8">
    <source>
        <dbReference type="ARBA" id="ARBA00022741"/>
    </source>
</evidence>
<evidence type="ECO:0000256" key="13">
    <source>
        <dbReference type="ARBA" id="ARBA00023136"/>
    </source>
</evidence>
<evidence type="ECO:0000256" key="2">
    <source>
        <dbReference type="ARBA" id="ARBA00004651"/>
    </source>
</evidence>
<proteinExistence type="predicted"/>
<keyword evidence="13 14" id="KW-0472">Membrane</keyword>
<dbReference type="InterPro" id="IPR036890">
    <property type="entry name" value="HATPase_C_sf"/>
</dbReference>
<protein>
    <recommendedName>
        <fullName evidence="3">histidine kinase</fullName>
        <ecNumber evidence="3">2.7.13.3</ecNumber>
    </recommendedName>
</protein>
<feature type="domain" description="Histidine kinase" evidence="15">
    <location>
        <begin position="465"/>
        <end position="570"/>
    </location>
</feature>
<evidence type="ECO:0000256" key="5">
    <source>
        <dbReference type="ARBA" id="ARBA00022553"/>
    </source>
</evidence>
<sequence>MVKGGGSQVKHHSLKNRLITILFLYTLIPLLLLGIVSYLSIQNIYRNKIESGINNTLENISISLENTLSNMEYASLQLSAEGSVGQDLYAMLSNPSIVAKFRSQQEIRASMNLINFTNKDLGLMLYYFSENGTVNFETMAVNQEYLFNQTLLARTKGGEFYGPHQTAYTFGNNQVFSFLRPVDVTNSDQKPIYIYVETNLSLFEKILAKAKYGMPVVNYLTNEDGIIVYSDDEMKYPLGTAVTDNALHSTILFNKTSEQGWTLGVAIERHAFNIEFRKWLYTYMGTGLLCLALSVLLASLVWRIVYRPLKKIQMQLTITNEDHSPAIIKMTGIVEFDSLLREFQSSRDHVLVLFKEIEGKERDKARLEVEKLLYQINPHFIHNTLNTIQWIARMNNQEEIYRLISIFTRILHHNLGKEGSFVLLQDEIKAMQDYIALQGIRYDCTFDVRIAIEEGIHHAYVPRFILQPLLENALYHGMGEETGEGAIEVRIHADSSYLYINVSDSGAGMTEEQVNLLLSPAKGGGSLGYGIGLQYVFSMIKVYYGNEAQIDIVSKIDQGTTIFLRLPLNQLQDRGYYE</sequence>
<accession>A0ABS7BY74</accession>
<evidence type="ECO:0000313" key="16">
    <source>
        <dbReference type="EMBL" id="MBW7453606.1"/>
    </source>
</evidence>
<evidence type="ECO:0000259" key="15">
    <source>
        <dbReference type="PROSITE" id="PS50109"/>
    </source>
</evidence>
<keyword evidence="12" id="KW-0902">Two-component regulatory system</keyword>
<dbReference type="SUPFAM" id="SSF55874">
    <property type="entry name" value="ATPase domain of HSP90 chaperone/DNA topoisomerase II/histidine kinase"/>
    <property type="match status" value="1"/>
</dbReference>
<dbReference type="Proteomes" id="UP001519887">
    <property type="component" value="Unassembled WGS sequence"/>
</dbReference>
<keyword evidence="6" id="KW-0808">Transferase</keyword>
<evidence type="ECO:0000256" key="12">
    <source>
        <dbReference type="ARBA" id="ARBA00023012"/>
    </source>
</evidence>
<dbReference type="InterPro" id="IPR004358">
    <property type="entry name" value="Sig_transdc_His_kin-like_C"/>
</dbReference>
<organism evidence="16 17">
    <name type="scientific">Paenibacillus sepulcri</name>
    <dbReference type="NCBI Taxonomy" id="359917"/>
    <lineage>
        <taxon>Bacteria</taxon>
        <taxon>Bacillati</taxon>
        <taxon>Bacillota</taxon>
        <taxon>Bacilli</taxon>
        <taxon>Bacillales</taxon>
        <taxon>Paenibacillaceae</taxon>
        <taxon>Paenibacillus</taxon>
    </lineage>
</organism>
<dbReference type="Pfam" id="PF02518">
    <property type="entry name" value="HATPase_c"/>
    <property type="match status" value="1"/>
</dbReference>
<keyword evidence="9 16" id="KW-0418">Kinase</keyword>
<evidence type="ECO:0000256" key="10">
    <source>
        <dbReference type="ARBA" id="ARBA00022840"/>
    </source>
</evidence>
<evidence type="ECO:0000256" key="6">
    <source>
        <dbReference type="ARBA" id="ARBA00022679"/>
    </source>
</evidence>
<evidence type="ECO:0000256" key="7">
    <source>
        <dbReference type="ARBA" id="ARBA00022692"/>
    </source>
</evidence>
<comment type="subcellular location">
    <subcellularLocation>
        <location evidence="2">Cell membrane</location>
        <topology evidence="2">Multi-pass membrane protein</topology>
    </subcellularLocation>
</comment>
<dbReference type="PRINTS" id="PR00344">
    <property type="entry name" value="BCTRLSENSOR"/>
</dbReference>
<comment type="catalytic activity">
    <reaction evidence="1">
        <text>ATP + protein L-histidine = ADP + protein N-phospho-L-histidine.</text>
        <dbReference type="EC" id="2.7.13.3"/>
    </reaction>
</comment>
<gene>
    <name evidence="16" type="ORF">K0U00_06080</name>
</gene>
<dbReference type="PANTHER" id="PTHR34220">
    <property type="entry name" value="SENSOR HISTIDINE KINASE YPDA"/>
    <property type="match status" value="1"/>
</dbReference>
<keyword evidence="8" id="KW-0547">Nucleotide-binding</keyword>
<evidence type="ECO:0000256" key="9">
    <source>
        <dbReference type="ARBA" id="ARBA00022777"/>
    </source>
</evidence>
<keyword evidence="5" id="KW-0597">Phosphoprotein</keyword>
<name>A0ABS7BY74_9BACL</name>
<comment type="caution">
    <text evidence="16">The sequence shown here is derived from an EMBL/GenBank/DDBJ whole genome shotgun (WGS) entry which is preliminary data.</text>
</comment>
<evidence type="ECO:0000256" key="3">
    <source>
        <dbReference type="ARBA" id="ARBA00012438"/>
    </source>
</evidence>
<keyword evidence="4" id="KW-1003">Cell membrane</keyword>
<evidence type="ECO:0000256" key="14">
    <source>
        <dbReference type="SAM" id="Phobius"/>
    </source>
</evidence>
<reference evidence="16 17" key="1">
    <citation type="submission" date="2021-07" db="EMBL/GenBank/DDBJ databases">
        <title>Paenibacillus radiodurans sp. nov., isolated from the southeastern edge of Tengger Desert.</title>
        <authorList>
            <person name="Zhang G."/>
        </authorList>
    </citation>
    <scope>NUCLEOTIDE SEQUENCE [LARGE SCALE GENOMIC DNA]</scope>
    <source>
        <strain evidence="16 17">CCM 7311</strain>
    </source>
</reference>
<dbReference type="SMART" id="SM00387">
    <property type="entry name" value="HATPase_c"/>
    <property type="match status" value="1"/>
</dbReference>
<dbReference type="EMBL" id="JAHZIK010000094">
    <property type="protein sequence ID" value="MBW7453606.1"/>
    <property type="molecule type" value="Genomic_DNA"/>
</dbReference>
<dbReference type="Pfam" id="PF06580">
    <property type="entry name" value="His_kinase"/>
    <property type="match status" value="1"/>
</dbReference>
<dbReference type="InterPro" id="IPR003594">
    <property type="entry name" value="HATPase_dom"/>
</dbReference>
<keyword evidence="7 14" id="KW-0812">Transmembrane</keyword>
<dbReference type="RefSeq" id="WP_210045805.1">
    <property type="nucleotide sequence ID" value="NZ_JBHLVU010000017.1"/>
</dbReference>
<dbReference type="GO" id="GO:0016301">
    <property type="term" value="F:kinase activity"/>
    <property type="evidence" value="ECO:0007669"/>
    <property type="project" value="UniProtKB-KW"/>
</dbReference>
<feature type="transmembrane region" description="Helical" evidence="14">
    <location>
        <begin position="279"/>
        <end position="305"/>
    </location>
</feature>
<dbReference type="InterPro" id="IPR050640">
    <property type="entry name" value="Bact_2-comp_sensor_kinase"/>
</dbReference>
<evidence type="ECO:0000313" key="17">
    <source>
        <dbReference type="Proteomes" id="UP001519887"/>
    </source>
</evidence>
<dbReference type="PANTHER" id="PTHR34220:SF11">
    <property type="entry name" value="SENSOR PROTEIN KINASE HPTS"/>
    <property type="match status" value="1"/>
</dbReference>
<keyword evidence="10" id="KW-0067">ATP-binding</keyword>
<evidence type="ECO:0000256" key="1">
    <source>
        <dbReference type="ARBA" id="ARBA00000085"/>
    </source>
</evidence>
<dbReference type="InterPro" id="IPR005467">
    <property type="entry name" value="His_kinase_dom"/>
</dbReference>
<dbReference type="PROSITE" id="PS50109">
    <property type="entry name" value="HIS_KIN"/>
    <property type="match status" value="1"/>
</dbReference>
<dbReference type="EC" id="2.7.13.3" evidence="3"/>
<evidence type="ECO:0000256" key="4">
    <source>
        <dbReference type="ARBA" id="ARBA00022475"/>
    </source>
</evidence>
<keyword evidence="17" id="KW-1185">Reference proteome</keyword>
<keyword evidence="11 14" id="KW-1133">Transmembrane helix</keyword>